<dbReference type="AlphaFoldDB" id="A0A9N9KQS6"/>
<gene>
    <name evidence="1" type="ORF">HYFRA_00004215</name>
</gene>
<name>A0A9N9KQS6_9HELO</name>
<dbReference type="Proteomes" id="UP000696280">
    <property type="component" value="Unassembled WGS sequence"/>
</dbReference>
<organism evidence="1 2">
    <name type="scientific">Hymenoscyphus fraxineus</name>
    <dbReference type="NCBI Taxonomy" id="746836"/>
    <lineage>
        <taxon>Eukaryota</taxon>
        <taxon>Fungi</taxon>
        <taxon>Dikarya</taxon>
        <taxon>Ascomycota</taxon>
        <taxon>Pezizomycotina</taxon>
        <taxon>Leotiomycetes</taxon>
        <taxon>Helotiales</taxon>
        <taxon>Helotiaceae</taxon>
        <taxon>Hymenoscyphus</taxon>
    </lineage>
</organism>
<dbReference type="EMBL" id="CAJVRL010000025">
    <property type="protein sequence ID" value="CAG8949887.1"/>
    <property type="molecule type" value="Genomic_DNA"/>
</dbReference>
<sequence length="68" mass="7709">MVSELEERRNDPRYSDTRQLAVSLNNASVPLAIQYDFSVPQFRVVHLAVALEKGDVVMVAFELQSATW</sequence>
<evidence type="ECO:0000313" key="1">
    <source>
        <dbReference type="EMBL" id="CAG8949887.1"/>
    </source>
</evidence>
<keyword evidence="2" id="KW-1185">Reference proteome</keyword>
<evidence type="ECO:0000313" key="2">
    <source>
        <dbReference type="Proteomes" id="UP000696280"/>
    </source>
</evidence>
<comment type="caution">
    <text evidence="1">The sequence shown here is derived from an EMBL/GenBank/DDBJ whole genome shotgun (WGS) entry which is preliminary data.</text>
</comment>
<accession>A0A9N9KQS6</accession>
<reference evidence="1" key="1">
    <citation type="submission" date="2021-07" db="EMBL/GenBank/DDBJ databases">
        <authorList>
            <person name="Durling M."/>
        </authorList>
    </citation>
    <scope>NUCLEOTIDE SEQUENCE</scope>
</reference>
<proteinExistence type="predicted"/>
<protein>
    <submittedName>
        <fullName evidence="1">Uncharacterized protein</fullName>
    </submittedName>
</protein>